<name>A0A1R2CM99_9CILI</name>
<sequence length="98" mass="11684">MYSSTKTPSPKSKPLPTIQNFRSSFHSEERSRIVLKKIKIVSNSDLRLSWTSKLMTWKSILEDQKDYRERITKIELYNQKLMNGRRKRPSPHRHNNSP</sequence>
<accession>A0A1R2CM99</accession>
<evidence type="ECO:0000313" key="2">
    <source>
        <dbReference type="Proteomes" id="UP000187209"/>
    </source>
</evidence>
<protein>
    <submittedName>
        <fullName evidence="1">Uncharacterized protein</fullName>
    </submittedName>
</protein>
<comment type="caution">
    <text evidence="1">The sequence shown here is derived from an EMBL/GenBank/DDBJ whole genome shotgun (WGS) entry which is preliminary data.</text>
</comment>
<reference evidence="1 2" key="1">
    <citation type="submission" date="2016-11" db="EMBL/GenBank/DDBJ databases">
        <title>The macronuclear genome of Stentor coeruleus: a giant cell with tiny introns.</title>
        <authorList>
            <person name="Slabodnick M."/>
            <person name="Ruby J.G."/>
            <person name="Reiff S.B."/>
            <person name="Swart E.C."/>
            <person name="Gosai S."/>
            <person name="Prabakaran S."/>
            <person name="Witkowska E."/>
            <person name="Larue G.E."/>
            <person name="Fisher S."/>
            <person name="Freeman R.M."/>
            <person name="Gunawardena J."/>
            <person name="Chu W."/>
            <person name="Stover N.A."/>
            <person name="Gregory B.D."/>
            <person name="Nowacki M."/>
            <person name="Derisi J."/>
            <person name="Roy S.W."/>
            <person name="Marshall W.F."/>
            <person name="Sood P."/>
        </authorList>
    </citation>
    <scope>NUCLEOTIDE SEQUENCE [LARGE SCALE GENOMIC DNA]</scope>
    <source>
        <strain evidence="1">WM001</strain>
    </source>
</reference>
<evidence type="ECO:0000313" key="1">
    <source>
        <dbReference type="EMBL" id="OMJ90138.1"/>
    </source>
</evidence>
<keyword evidence="2" id="KW-1185">Reference proteome</keyword>
<gene>
    <name evidence="1" type="ORF">SteCoe_7528</name>
</gene>
<dbReference type="Proteomes" id="UP000187209">
    <property type="component" value="Unassembled WGS sequence"/>
</dbReference>
<dbReference type="AlphaFoldDB" id="A0A1R2CM99"/>
<proteinExistence type="predicted"/>
<organism evidence="1 2">
    <name type="scientific">Stentor coeruleus</name>
    <dbReference type="NCBI Taxonomy" id="5963"/>
    <lineage>
        <taxon>Eukaryota</taxon>
        <taxon>Sar</taxon>
        <taxon>Alveolata</taxon>
        <taxon>Ciliophora</taxon>
        <taxon>Postciliodesmatophora</taxon>
        <taxon>Heterotrichea</taxon>
        <taxon>Heterotrichida</taxon>
        <taxon>Stentoridae</taxon>
        <taxon>Stentor</taxon>
    </lineage>
</organism>
<dbReference type="EMBL" id="MPUH01000109">
    <property type="protein sequence ID" value="OMJ90138.1"/>
    <property type="molecule type" value="Genomic_DNA"/>
</dbReference>